<dbReference type="Proteomes" id="UP000279259">
    <property type="component" value="Unassembled WGS sequence"/>
</dbReference>
<feature type="region of interest" description="Disordered" evidence="1">
    <location>
        <begin position="135"/>
        <end position="173"/>
    </location>
</feature>
<feature type="region of interest" description="Disordered" evidence="1">
    <location>
        <begin position="1"/>
        <end position="103"/>
    </location>
</feature>
<feature type="region of interest" description="Disordered" evidence="1">
    <location>
        <begin position="448"/>
        <end position="480"/>
    </location>
</feature>
<feature type="compositionally biased region" description="Low complexity" evidence="1">
    <location>
        <begin position="84"/>
        <end position="102"/>
    </location>
</feature>
<feature type="region of interest" description="Disordered" evidence="1">
    <location>
        <begin position="581"/>
        <end position="616"/>
    </location>
</feature>
<feature type="region of interest" description="Disordered" evidence="1">
    <location>
        <begin position="345"/>
        <end position="367"/>
    </location>
</feature>
<evidence type="ECO:0000313" key="3">
    <source>
        <dbReference type="Proteomes" id="UP000279259"/>
    </source>
</evidence>
<proteinExistence type="predicted"/>
<evidence type="ECO:0000256" key="1">
    <source>
        <dbReference type="SAM" id="MobiDB-lite"/>
    </source>
</evidence>
<feature type="compositionally biased region" description="Basic and acidic residues" evidence="1">
    <location>
        <begin position="928"/>
        <end position="943"/>
    </location>
</feature>
<dbReference type="EMBL" id="RSCD01000003">
    <property type="protein sequence ID" value="RSH94023.1"/>
    <property type="molecule type" value="Genomic_DNA"/>
</dbReference>
<dbReference type="OrthoDB" id="3357948at2759"/>
<feature type="region of interest" description="Disordered" evidence="1">
    <location>
        <begin position="718"/>
        <end position="740"/>
    </location>
</feature>
<feature type="region of interest" description="Disordered" evidence="1">
    <location>
        <begin position="1146"/>
        <end position="1185"/>
    </location>
</feature>
<evidence type="ECO:0000313" key="2">
    <source>
        <dbReference type="EMBL" id="RSH94023.1"/>
    </source>
</evidence>
<accession>A0A427YSC2</accession>
<feature type="compositionally biased region" description="Low complexity" evidence="1">
    <location>
        <begin position="345"/>
        <end position="356"/>
    </location>
</feature>
<feature type="region of interest" description="Disordered" evidence="1">
    <location>
        <begin position="1094"/>
        <end position="1133"/>
    </location>
</feature>
<feature type="compositionally biased region" description="Polar residues" evidence="1">
    <location>
        <begin position="813"/>
        <end position="834"/>
    </location>
</feature>
<feature type="region of interest" description="Disordered" evidence="1">
    <location>
        <begin position="200"/>
        <end position="328"/>
    </location>
</feature>
<feature type="region of interest" description="Disordered" evidence="1">
    <location>
        <begin position="1229"/>
        <end position="1270"/>
    </location>
</feature>
<feature type="compositionally biased region" description="Basic and acidic residues" evidence="1">
    <location>
        <begin position="851"/>
        <end position="863"/>
    </location>
</feature>
<name>A0A427YSC2_9TREE</name>
<feature type="compositionally biased region" description="Low complexity" evidence="1">
    <location>
        <begin position="1"/>
        <end position="14"/>
    </location>
</feature>
<organism evidence="2 3">
    <name type="scientific">Saitozyma podzolica</name>
    <dbReference type="NCBI Taxonomy" id="1890683"/>
    <lineage>
        <taxon>Eukaryota</taxon>
        <taxon>Fungi</taxon>
        <taxon>Dikarya</taxon>
        <taxon>Basidiomycota</taxon>
        <taxon>Agaricomycotina</taxon>
        <taxon>Tremellomycetes</taxon>
        <taxon>Tremellales</taxon>
        <taxon>Trimorphomycetaceae</taxon>
        <taxon>Saitozyma</taxon>
    </lineage>
</organism>
<feature type="compositionally biased region" description="Polar residues" evidence="1">
    <location>
        <begin position="135"/>
        <end position="148"/>
    </location>
</feature>
<feature type="compositionally biased region" description="Basic and acidic residues" evidence="1">
    <location>
        <begin position="879"/>
        <end position="903"/>
    </location>
</feature>
<feature type="region of interest" description="Disordered" evidence="1">
    <location>
        <begin position="775"/>
        <end position="796"/>
    </location>
</feature>
<sequence>MSSSSSSTTSATVSYHPRPVARLPTIPSSSRSQGSPPSPSNRFVRAPAYIPIPGSSTTPYPYNAIAGPSSEGALPRRGSEDAPETPFTPSSAPATPSVKTTTHPPQYIHTHHPRRGSMTPLGLNVISPNPPYGFNPSSSASPVRTTGFTPAAYGPSASPTASAARRGSAASTCSTLTQTRPINMNAGSAGNAATLPASFGRERRRSSLTPTVPTLAPPSPSRTHVSGRIQSRPGSSDGDRAPPMHLRTRTFDSTHKSAGGKIDLSDDLSGEFGRRGSLPQLGYGGWTGPSTRWNPSLPPQRPSVGDEADVDVKAGAGGPDDGFRFGTAGEPSAAAVALRAIDLSPQSRRSSASRPPTDVFEQTEAAEAERQRRAFLAATFGEDGRRARERLSLGGAPHAPGGSPSNHRRPSLMLWEKLGMAAASRAMEAEQGSTSAPAVSTTNMIAPFDDDVGPRRGSLPIAIPGGGLGRSPSRRDQPPEIVQPASEELDDNTPEQYDNVHLSSNTLYVRPEPPLLPLSDPGPRHLPSALALQRASHLLNSRNLQAEPLPHPLPPSLHPPPPIDLAEFDIDFIIAGSRAQLGGGKKEKNEPIDKSGVADAQFEPPTPTIKLGPGGEDEDTFAKFVGEFDEEYGGRRGKWSFRACQPAFALPDFDSADPLVSRPPPRSEWDSAGAGRYELYATGEVRSKQTGSIWRVRKTGSREYELEEVERGRTAHIVPTPPVQSSSTVPSPISVREDGPKPTIIIPGDCYVLASKQLHREHGGIKLPARLRRHLNASSAQTSANPSRSNSQVVPPAGVARIRNSISIHDASAGTTRAASEDSTNTALPLSQSLPLGGAMSALMPRKKRGSRDATAEMDDRGRGSVSFVNNGAPPQDRASQEKAKKKSDRSVSKDRDGDDKKKGASGIGGVFKRGLSSFKHASMGGSSEEKKALREERERERAQSQSWAGSSSSTRSRDWAHPSGRLGVSQPSSLPLPVRSGTGSSGTSGRNPSSVSPADDRFIAPFNLDDRGRASSLGSVIEDDTPPLWKEGWTEGKGWNAVPDEAVAMVVPIDGGEDGRPSLTSHRPHSPGEAISRQALLVWWVPFDPNHEKAAQEDDRPAAATGTNTNTSTPSAAPSSEPTSSISSSSIPKLQKLLRRRASKDNGILLRRDKDSDGTRGVPQQLIRIERERERTERTDPDLEATYRKYPLPCRSFRVVARVVDIDDLRSEPEGAGSLPFDQWAEQHRDNGQNDSAARAASASSSNPSPNRPHPSLPSDDADAMSASTAPTSTILAGRTFPTVIAVCHSRAQGVEFVLEGLDRLGFCHGESAWGPTGYEEFRASGLSPTGRELIDLVWAGSTGIMGILAL</sequence>
<gene>
    <name evidence="2" type="ORF">EHS25_006677</name>
</gene>
<feature type="compositionally biased region" description="Low complexity" evidence="1">
    <location>
        <begin position="149"/>
        <end position="172"/>
    </location>
</feature>
<feature type="compositionally biased region" description="Low complexity" evidence="1">
    <location>
        <begin position="978"/>
        <end position="997"/>
    </location>
</feature>
<reference evidence="2 3" key="1">
    <citation type="submission" date="2018-11" db="EMBL/GenBank/DDBJ databases">
        <title>Genome sequence of Saitozyma podzolica DSM 27192.</title>
        <authorList>
            <person name="Aliyu H."/>
            <person name="Gorte O."/>
            <person name="Ochsenreither K."/>
        </authorList>
    </citation>
    <scope>NUCLEOTIDE SEQUENCE [LARGE SCALE GENOMIC DNA]</scope>
    <source>
        <strain evidence="2 3">DSM 27192</strain>
    </source>
</reference>
<feature type="compositionally biased region" description="Polar residues" evidence="1">
    <location>
        <begin position="221"/>
        <end position="234"/>
    </location>
</feature>
<feature type="compositionally biased region" description="Basic and acidic residues" evidence="1">
    <location>
        <begin position="584"/>
        <end position="593"/>
    </location>
</feature>
<protein>
    <submittedName>
        <fullName evidence="2">Uncharacterized protein</fullName>
    </submittedName>
</protein>
<comment type="caution">
    <text evidence="2">The sequence shown here is derived from an EMBL/GenBank/DDBJ whole genome shotgun (WGS) entry which is preliminary data.</text>
</comment>
<feature type="compositionally biased region" description="Low complexity" evidence="1">
    <location>
        <begin position="1237"/>
        <end position="1250"/>
    </location>
</feature>
<feature type="compositionally biased region" description="Low complexity" evidence="1">
    <location>
        <begin position="1103"/>
        <end position="1133"/>
    </location>
</feature>
<feature type="compositionally biased region" description="Low complexity" evidence="1">
    <location>
        <begin position="944"/>
        <end position="955"/>
    </location>
</feature>
<feature type="compositionally biased region" description="Basic and acidic residues" evidence="1">
    <location>
        <begin position="1169"/>
        <end position="1185"/>
    </location>
</feature>
<feature type="compositionally biased region" description="Low complexity" evidence="1">
    <location>
        <begin position="723"/>
        <end position="734"/>
    </location>
</feature>
<feature type="compositionally biased region" description="Polar residues" evidence="1">
    <location>
        <begin position="776"/>
        <end position="793"/>
    </location>
</feature>
<feature type="region of interest" description="Disordered" evidence="1">
    <location>
        <begin position="811"/>
        <end position="1004"/>
    </location>
</feature>
<keyword evidence="3" id="KW-1185">Reference proteome</keyword>